<evidence type="ECO:0000313" key="3">
    <source>
        <dbReference type="EMBL" id="KIK09253.1"/>
    </source>
</evidence>
<feature type="compositionally biased region" description="Polar residues" evidence="1">
    <location>
        <begin position="1"/>
        <end position="11"/>
    </location>
</feature>
<dbReference type="Gene3D" id="1.20.1280.50">
    <property type="match status" value="1"/>
</dbReference>
<dbReference type="Gene3D" id="3.80.10.10">
    <property type="entry name" value="Ribonuclease Inhibitor"/>
    <property type="match status" value="1"/>
</dbReference>
<dbReference type="InterPro" id="IPR032675">
    <property type="entry name" value="LRR_dom_sf"/>
</dbReference>
<name>A0A0C9YMP2_9AGAR</name>
<feature type="region of interest" description="Disordered" evidence="1">
    <location>
        <begin position="1"/>
        <end position="24"/>
    </location>
</feature>
<sequence>MDESSSGSHANVETDLHPPPTNDEEYFSRQSADAFIASLPPEILAAIFVCARPTRRFRRKIAFEVTLSHVCMQWRGVALTTPALWTTIDISSTSSLSWVPIYLQRSGDGLPLDIRVDIYAEDRFVRHSASKNTAMVQAITDLIGLHIGRCRSLLVFTYHEETASLILSRLRHVAAPLLERLRINAGRVNQPFADPTAAADYILSDGAPRLRFLETETMQCFPLANLATLHFHRLQNAEPMEYEQLTQIFAALPVLSNLSIRGLMHSSQWPLHLTAPTFPMPSLRSLMISEDGPFAVKFLLSVSAPLLQSLWLDCAIDSTTVFEAPQMLTGKKFPVLKYLTLESYDMYTTNSFARIFPTITHLHLSYAALFHVRYFERALVTVPTVWGQLATLIVTARKIDQARKFFEALCRILPDRRRAEAPLQSLLLDGDLLKFLLAKKSDLLHEHVIMEELRKDNYSEFWWVNRHEDTVDRIGVPLIGDP</sequence>
<dbReference type="InterPro" id="IPR001810">
    <property type="entry name" value="F-box_dom"/>
</dbReference>
<feature type="domain" description="F-box" evidence="2">
    <location>
        <begin position="36"/>
        <end position="90"/>
    </location>
</feature>
<dbReference type="PANTHER" id="PTHR38926">
    <property type="entry name" value="F-BOX DOMAIN CONTAINING PROTEIN, EXPRESSED"/>
    <property type="match status" value="1"/>
</dbReference>
<organism evidence="3 4">
    <name type="scientific">Laccaria amethystina LaAM-08-1</name>
    <dbReference type="NCBI Taxonomy" id="1095629"/>
    <lineage>
        <taxon>Eukaryota</taxon>
        <taxon>Fungi</taxon>
        <taxon>Dikarya</taxon>
        <taxon>Basidiomycota</taxon>
        <taxon>Agaricomycotina</taxon>
        <taxon>Agaricomycetes</taxon>
        <taxon>Agaricomycetidae</taxon>
        <taxon>Agaricales</taxon>
        <taxon>Agaricineae</taxon>
        <taxon>Hydnangiaceae</taxon>
        <taxon>Laccaria</taxon>
    </lineage>
</organism>
<accession>A0A0C9YMP2</accession>
<dbReference type="AlphaFoldDB" id="A0A0C9YMP2"/>
<evidence type="ECO:0000256" key="1">
    <source>
        <dbReference type="SAM" id="MobiDB-lite"/>
    </source>
</evidence>
<reference evidence="3 4" key="1">
    <citation type="submission" date="2014-04" db="EMBL/GenBank/DDBJ databases">
        <authorList>
            <consortium name="DOE Joint Genome Institute"/>
            <person name="Kuo A."/>
            <person name="Kohler A."/>
            <person name="Nagy L.G."/>
            <person name="Floudas D."/>
            <person name="Copeland A."/>
            <person name="Barry K.W."/>
            <person name="Cichocki N."/>
            <person name="Veneault-Fourrey C."/>
            <person name="LaButti K."/>
            <person name="Lindquist E.A."/>
            <person name="Lipzen A."/>
            <person name="Lundell T."/>
            <person name="Morin E."/>
            <person name="Murat C."/>
            <person name="Sun H."/>
            <person name="Tunlid A."/>
            <person name="Henrissat B."/>
            <person name="Grigoriev I.V."/>
            <person name="Hibbett D.S."/>
            <person name="Martin F."/>
            <person name="Nordberg H.P."/>
            <person name="Cantor M.N."/>
            <person name="Hua S.X."/>
        </authorList>
    </citation>
    <scope>NUCLEOTIDE SEQUENCE [LARGE SCALE GENOMIC DNA]</scope>
    <source>
        <strain evidence="3 4">LaAM-08-1</strain>
    </source>
</reference>
<dbReference type="Pfam" id="PF12937">
    <property type="entry name" value="F-box-like"/>
    <property type="match status" value="1"/>
</dbReference>
<protein>
    <recommendedName>
        <fullName evidence="2">F-box domain-containing protein</fullName>
    </recommendedName>
</protein>
<dbReference type="HOGENOM" id="CLU_020999_3_3_1"/>
<reference evidence="4" key="2">
    <citation type="submission" date="2015-01" db="EMBL/GenBank/DDBJ databases">
        <title>Evolutionary Origins and Diversification of the Mycorrhizal Mutualists.</title>
        <authorList>
            <consortium name="DOE Joint Genome Institute"/>
            <consortium name="Mycorrhizal Genomics Consortium"/>
            <person name="Kohler A."/>
            <person name="Kuo A."/>
            <person name="Nagy L.G."/>
            <person name="Floudas D."/>
            <person name="Copeland A."/>
            <person name="Barry K.W."/>
            <person name="Cichocki N."/>
            <person name="Veneault-Fourrey C."/>
            <person name="LaButti K."/>
            <person name="Lindquist E.A."/>
            <person name="Lipzen A."/>
            <person name="Lundell T."/>
            <person name="Morin E."/>
            <person name="Murat C."/>
            <person name="Riley R."/>
            <person name="Ohm R."/>
            <person name="Sun H."/>
            <person name="Tunlid A."/>
            <person name="Henrissat B."/>
            <person name="Grigoriev I.V."/>
            <person name="Hibbett D.S."/>
            <person name="Martin F."/>
        </authorList>
    </citation>
    <scope>NUCLEOTIDE SEQUENCE [LARGE SCALE GENOMIC DNA]</scope>
    <source>
        <strain evidence="4">LaAM-08-1</strain>
    </source>
</reference>
<keyword evidence="4" id="KW-1185">Reference proteome</keyword>
<gene>
    <name evidence="3" type="ORF">K443DRAFT_671745</name>
</gene>
<dbReference type="EMBL" id="KN838539">
    <property type="protein sequence ID" value="KIK09253.1"/>
    <property type="molecule type" value="Genomic_DNA"/>
</dbReference>
<dbReference type="Proteomes" id="UP000054477">
    <property type="component" value="Unassembled WGS sequence"/>
</dbReference>
<dbReference type="OrthoDB" id="3023006at2759"/>
<dbReference type="STRING" id="1095629.A0A0C9YMP2"/>
<dbReference type="SUPFAM" id="SSF52047">
    <property type="entry name" value="RNI-like"/>
    <property type="match status" value="1"/>
</dbReference>
<dbReference type="PANTHER" id="PTHR38926:SF72">
    <property type="entry name" value="IM:7136021-RELATED"/>
    <property type="match status" value="1"/>
</dbReference>
<evidence type="ECO:0000313" key="4">
    <source>
        <dbReference type="Proteomes" id="UP000054477"/>
    </source>
</evidence>
<evidence type="ECO:0000259" key="2">
    <source>
        <dbReference type="Pfam" id="PF12937"/>
    </source>
</evidence>
<proteinExistence type="predicted"/>